<organism evidence="1 2">
    <name type="scientific">Ruania alkalisoli</name>
    <dbReference type="NCBI Taxonomy" id="2779775"/>
    <lineage>
        <taxon>Bacteria</taxon>
        <taxon>Bacillati</taxon>
        <taxon>Actinomycetota</taxon>
        <taxon>Actinomycetes</taxon>
        <taxon>Micrococcales</taxon>
        <taxon>Ruaniaceae</taxon>
        <taxon>Ruania</taxon>
    </lineage>
</organism>
<accession>A0A7M1SUI6</accession>
<dbReference type="PROSITE" id="PS51318">
    <property type="entry name" value="TAT"/>
    <property type="match status" value="1"/>
</dbReference>
<proteinExistence type="predicted"/>
<dbReference type="InterPro" id="IPR006059">
    <property type="entry name" value="SBP"/>
</dbReference>
<dbReference type="InterPro" id="IPR006311">
    <property type="entry name" value="TAT_signal"/>
</dbReference>
<evidence type="ECO:0000313" key="1">
    <source>
        <dbReference type="EMBL" id="QOR70594.1"/>
    </source>
</evidence>
<name>A0A7M1SUI6_9MICO</name>
<dbReference type="KEGG" id="halt:IM660_18750"/>
<dbReference type="InterPro" id="IPR050490">
    <property type="entry name" value="Bact_solute-bd_prot1"/>
</dbReference>
<dbReference type="RefSeq" id="WP_193497269.1">
    <property type="nucleotide sequence ID" value="NZ_CP063169.1"/>
</dbReference>
<protein>
    <submittedName>
        <fullName evidence="1">Extracellular solute-binding protein</fullName>
    </submittedName>
</protein>
<dbReference type="Gene3D" id="3.40.190.10">
    <property type="entry name" value="Periplasmic binding protein-like II"/>
    <property type="match status" value="2"/>
</dbReference>
<evidence type="ECO:0000313" key="2">
    <source>
        <dbReference type="Proteomes" id="UP000593758"/>
    </source>
</evidence>
<dbReference type="Pfam" id="PF01547">
    <property type="entry name" value="SBP_bac_1"/>
    <property type="match status" value="1"/>
</dbReference>
<dbReference type="EMBL" id="CP063169">
    <property type="protein sequence ID" value="QOR70594.1"/>
    <property type="molecule type" value="Genomic_DNA"/>
</dbReference>
<dbReference type="Proteomes" id="UP000593758">
    <property type="component" value="Chromosome"/>
</dbReference>
<gene>
    <name evidence="1" type="ORF">IM660_18750</name>
</gene>
<dbReference type="PANTHER" id="PTHR43649">
    <property type="entry name" value="ARABINOSE-BINDING PROTEIN-RELATED"/>
    <property type="match status" value="1"/>
</dbReference>
<keyword evidence="2" id="KW-1185">Reference proteome</keyword>
<dbReference type="SUPFAM" id="SSF53850">
    <property type="entry name" value="Periplasmic binding protein-like II"/>
    <property type="match status" value="1"/>
</dbReference>
<dbReference type="PROSITE" id="PS51257">
    <property type="entry name" value="PROKAR_LIPOPROTEIN"/>
    <property type="match status" value="1"/>
</dbReference>
<dbReference type="AlphaFoldDB" id="A0A7M1SUI6"/>
<dbReference type="PANTHER" id="PTHR43649:SF12">
    <property type="entry name" value="DIACETYLCHITOBIOSE BINDING PROTEIN DASA"/>
    <property type="match status" value="1"/>
</dbReference>
<reference evidence="1 2" key="1">
    <citation type="submission" date="2020-10" db="EMBL/GenBank/DDBJ databases">
        <title>Haloactinobacterium sp. RN3S43, a bacterium isolated from saline soil.</title>
        <authorList>
            <person name="Sun J.-Q."/>
        </authorList>
    </citation>
    <scope>NUCLEOTIDE SEQUENCE [LARGE SCALE GENOMIC DNA]</scope>
    <source>
        <strain evidence="1 2">RN3S43</strain>
    </source>
</reference>
<sequence length="431" mass="45582">MDISRRSLIVGASALSAGTLLSSCSASESGSPSGSGSAGGLGGEITVLTPAFSSGDHKAVYDAIVAEYNEIYPDVTVTTDHTDYGKLNEKLTVAVASGVIPDVIMSGMGWVEPFAAKGIYAELDASVMEGRDYPEAVLGPCQYQGSLYAVPSFLDTRCFVGNRELWDRAGISEAPTSFAEFREAAKEMTGGSGSNKQWGIIINGAGAARQLLAMAIGANGGSMFDADGTTALFTSPECVEAMQFLVDLIEDGSTSWDLKPAEGSPHPFLGGNIGMSVCPTTFWSDWSEGAPELVSEESSILFRMQNVRESIFLGGTLMSRSAQSRNAEAADAFVKHLSGVSSMQQICEIRGAVPATDEVLEQSASLQENRFIEYGVESLEFASYEGGSEAWMEIRGQLNPILEEALVGQTEVPVVMEKANAMAQEAIDRSA</sequence>